<protein>
    <submittedName>
        <fullName evidence="1">Lichenicidin A2 family type 2 lantibiotic</fullName>
    </submittedName>
</protein>
<dbReference type="RefSeq" id="WP_311866042.1">
    <property type="nucleotide sequence ID" value="NZ_JARPWH010000270.1"/>
</dbReference>
<evidence type="ECO:0000313" key="2">
    <source>
        <dbReference type="Proteomes" id="UP001260773"/>
    </source>
</evidence>
<sequence length="85" mass="9274">KFKPKRRFKGITSQNVSDNINIRGGLCMSQIGNNRFEDLSDYEMQYIAGGNGEARLTPTTIIAASASAASSFVTSFVLSAYTKCR</sequence>
<proteinExistence type="predicted"/>
<evidence type="ECO:0000313" key="1">
    <source>
        <dbReference type="EMBL" id="MDT2405293.1"/>
    </source>
</evidence>
<reference evidence="1" key="1">
    <citation type="submission" date="2023-03" db="EMBL/GenBank/DDBJ databases">
        <authorList>
            <person name="Shen W."/>
            <person name="Cai J."/>
        </authorList>
    </citation>
    <scope>NUCLEOTIDE SEQUENCE</scope>
    <source>
        <strain evidence="1">P33-2</strain>
    </source>
</reference>
<feature type="non-terminal residue" evidence="1">
    <location>
        <position position="1"/>
    </location>
</feature>
<gene>
    <name evidence="1" type="ORF">P7D43_23390</name>
</gene>
<name>A0AAW8RZI9_ENTAV</name>
<accession>A0AAW8RZI9</accession>
<dbReference type="InterPro" id="IPR027632">
    <property type="entry name" value="Lant_2_A2"/>
</dbReference>
<dbReference type="GO" id="GO:0050830">
    <property type="term" value="P:defense response to Gram-positive bacterium"/>
    <property type="evidence" value="ECO:0007669"/>
    <property type="project" value="InterPro"/>
</dbReference>
<organism evidence="1 2">
    <name type="scientific">Enterococcus avium</name>
    <name type="common">Streptococcus avium</name>
    <dbReference type="NCBI Taxonomy" id="33945"/>
    <lineage>
        <taxon>Bacteria</taxon>
        <taxon>Bacillati</taxon>
        <taxon>Bacillota</taxon>
        <taxon>Bacilli</taxon>
        <taxon>Lactobacillales</taxon>
        <taxon>Enterococcaceae</taxon>
        <taxon>Enterococcus</taxon>
    </lineage>
</organism>
<dbReference type="AlphaFoldDB" id="A0AAW8RZI9"/>
<dbReference type="NCBIfam" id="TIGR03893">
    <property type="entry name" value="lant_SP_1948"/>
    <property type="match status" value="1"/>
</dbReference>
<comment type="caution">
    <text evidence="1">The sequence shown here is derived from an EMBL/GenBank/DDBJ whole genome shotgun (WGS) entry which is preliminary data.</text>
</comment>
<dbReference type="EMBL" id="JARPWH010000270">
    <property type="protein sequence ID" value="MDT2405293.1"/>
    <property type="molecule type" value="Genomic_DNA"/>
</dbReference>
<dbReference type="Proteomes" id="UP001260773">
    <property type="component" value="Unassembled WGS sequence"/>
</dbReference>